<dbReference type="AlphaFoldDB" id="A0A1W9HSE1"/>
<dbReference type="RefSeq" id="WP_376800155.1">
    <property type="nucleotide sequence ID" value="NZ_DBNB01000028.1"/>
</dbReference>
<dbReference type="NCBIfam" id="TIGR01444">
    <property type="entry name" value="fkbM_fam"/>
    <property type="match status" value="1"/>
</dbReference>
<feature type="domain" description="Methyltransferase FkbM" evidence="1">
    <location>
        <begin position="110"/>
        <end position="228"/>
    </location>
</feature>
<sequence length="285" mass="31727">MHLYVDTRPFGSSVPRGAHRLIQAITSRLPGNWLGMRTAILLRRRAMARLGEAGVDVTHFNLRLRLYPVGNTCEKAALYTPQLFHPLERMVLARLAREAVARKSLFTFIDLGANVGLFSLMAAQLAGGRARVLAIEPQPDIRERLAFNVENHPGFDIRPLGIALADREGEVDLFIDQRDRGGSRIGGRGQGESVKVRGRKLEAVLIEEGFEGADVMKVDISGSEDLVLWSFVETAAAALLPRVLLMKDSSAMWTRDVFALLRARGYSEGERSRSHVFFYLEQESV</sequence>
<evidence type="ECO:0000259" key="1">
    <source>
        <dbReference type="Pfam" id="PF05050"/>
    </source>
</evidence>
<dbReference type="InterPro" id="IPR029063">
    <property type="entry name" value="SAM-dependent_MTases_sf"/>
</dbReference>
<dbReference type="STRING" id="1827387.A4S15_00705"/>
<accession>A0A1W9HSE1</accession>
<dbReference type="SUPFAM" id="SSF53335">
    <property type="entry name" value="S-adenosyl-L-methionine-dependent methyltransferases"/>
    <property type="match status" value="1"/>
</dbReference>
<proteinExistence type="predicted"/>
<gene>
    <name evidence="2" type="ORF">A4S15_00705</name>
</gene>
<evidence type="ECO:0000313" key="3">
    <source>
        <dbReference type="Proteomes" id="UP000192872"/>
    </source>
</evidence>
<dbReference type="Gene3D" id="3.40.50.150">
    <property type="entry name" value="Vaccinia Virus protein VP39"/>
    <property type="match status" value="1"/>
</dbReference>
<dbReference type="InterPro" id="IPR006342">
    <property type="entry name" value="FkbM_mtfrase"/>
</dbReference>
<organism evidence="2 3">
    <name type="scientific">Candidatus Raskinella chloraquaticus</name>
    <dbReference type="NCBI Taxonomy" id="1951219"/>
    <lineage>
        <taxon>Bacteria</taxon>
        <taxon>Pseudomonadati</taxon>
        <taxon>Pseudomonadota</taxon>
        <taxon>Alphaproteobacteria</taxon>
        <taxon>Hyphomicrobiales</taxon>
        <taxon>Phreatobacteraceae</taxon>
        <taxon>Candidatus Raskinella</taxon>
    </lineage>
</organism>
<name>A0A1W9HSE1_9HYPH</name>
<dbReference type="PANTHER" id="PTHR34203">
    <property type="entry name" value="METHYLTRANSFERASE, FKBM FAMILY PROTEIN"/>
    <property type="match status" value="1"/>
</dbReference>
<protein>
    <recommendedName>
        <fullName evidence="1">Methyltransferase FkbM domain-containing protein</fullName>
    </recommendedName>
</protein>
<evidence type="ECO:0000313" key="2">
    <source>
        <dbReference type="EMBL" id="OQW50157.1"/>
    </source>
</evidence>
<reference evidence="2 3" key="1">
    <citation type="journal article" date="2017" name="Water Res.">
        <title>Comammox in drinking water systems.</title>
        <authorList>
            <person name="Wang Y."/>
            <person name="Ma L."/>
            <person name="Mao Y."/>
            <person name="Jiang X."/>
            <person name="Xia Y."/>
            <person name="Yu K."/>
            <person name="Li B."/>
            <person name="Zhang T."/>
        </authorList>
    </citation>
    <scope>NUCLEOTIDE SEQUENCE [LARGE SCALE GENOMIC DNA]</scope>
    <source>
        <strain evidence="2">SG_bin8</strain>
    </source>
</reference>
<dbReference type="EMBL" id="LWDL01000026">
    <property type="protein sequence ID" value="OQW50157.1"/>
    <property type="molecule type" value="Genomic_DNA"/>
</dbReference>
<comment type="caution">
    <text evidence="2">The sequence shown here is derived from an EMBL/GenBank/DDBJ whole genome shotgun (WGS) entry which is preliminary data.</text>
</comment>
<dbReference type="InterPro" id="IPR052514">
    <property type="entry name" value="SAM-dependent_MTase"/>
</dbReference>
<dbReference type="Proteomes" id="UP000192872">
    <property type="component" value="Unassembled WGS sequence"/>
</dbReference>
<dbReference type="Pfam" id="PF05050">
    <property type="entry name" value="Methyltransf_21"/>
    <property type="match status" value="1"/>
</dbReference>
<dbReference type="PANTHER" id="PTHR34203:SF15">
    <property type="entry name" value="SLL1173 PROTEIN"/>
    <property type="match status" value="1"/>
</dbReference>